<feature type="transmembrane region" description="Helical" evidence="1">
    <location>
        <begin position="26"/>
        <end position="43"/>
    </location>
</feature>
<dbReference type="InterPro" id="IPR025489">
    <property type="entry name" value="DUF4381"/>
</dbReference>
<keyword evidence="1" id="KW-0472">Membrane</keyword>
<evidence type="ECO:0000256" key="1">
    <source>
        <dbReference type="SAM" id="Phobius"/>
    </source>
</evidence>
<reference evidence="2 3" key="1">
    <citation type="submission" date="2019-12" db="EMBL/GenBank/DDBJ databases">
        <title>Comparative genomics gives insights into the taxonomy of the Azoarcus-Aromatoleum group and reveals separate origins of nif in the plant-associated Azoarcus and non-plant-associated Aromatoleum sub-groups.</title>
        <authorList>
            <person name="Lafos M."/>
            <person name="Maluk M."/>
            <person name="Batista M."/>
            <person name="Junghare M."/>
            <person name="Carmona M."/>
            <person name="Faoro H."/>
            <person name="Cruz L.M."/>
            <person name="Battistoni F."/>
            <person name="De Souza E."/>
            <person name="Pedrosa F."/>
            <person name="Chen W.-M."/>
            <person name="Poole P.S."/>
            <person name="Dixon R.A."/>
            <person name="James E.K."/>
        </authorList>
    </citation>
    <scope>NUCLEOTIDE SEQUENCE [LARGE SCALE GENOMIC DNA]</scope>
    <source>
        <strain evidence="2 3">22Lin</strain>
    </source>
</reference>
<keyword evidence="3" id="KW-1185">Reference proteome</keyword>
<protein>
    <submittedName>
        <fullName evidence="2">DUF4381 family protein</fullName>
    </submittedName>
</protein>
<organism evidence="2 3">
    <name type="scientific">Aromatoleum diolicum</name>
    <dbReference type="NCBI Taxonomy" id="75796"/>
    <lineage>
        <taxon>Bacteria</taxon>
        <taxon>Pseudomonadati</taxon>
        <taxon>Pseudomonadota</taxon>
        <taxon>Betaproteobacteria</taxon>
        <taxon>Rhodocyclales</taxon>
        <taxon>Rhodocyclaceae</taxon>
        <taxon>Aromatoleum</taxon>
    </lineage>
</organism>
<comment type="caution">
    <text evidence="2">The sequence shown here is derived from an EMBL/GenBank/DDBJ whole genome shotgun (WGS) entry which is preliminary data.</text>
</comment>
<gene>
    <name evidence="2" type="ORF">GPA25_22945</name>
</gene>
<dbReference type="RefSeq" id="WP_169262735.1">
    <property type="nucleotide sequence ID" value="NZ_WTVQ01000075.1"/>
</dbReference>
<evidence type="ECO:0000313" key="2">
    <source>
        <dbReference type="EMBL" id="NMG77614.1"/>
    </source>
</evidence>
<dbReference type="Pfam" id="PF14316">
    <property type="entry name" value="DUF4381"/>
    <property type="match status" value="1"/>
</dbReference>
<keyword evidence="1" id="KW-1133">Transmembrane helix</keyword>
<evidence type="ECO:0000313" key="3">
    <source>
        <dbReference type="Proteomes" id="UP000648984"/>
    </source>
</evidence>
<proteinExistence type="predicted"/>
<accession>A0ABX1QGP0</accession>
<dbReference type="Proteomes" id="UP000648984">
    <property type="component" value="Unassembled WGS sequence"/>
</dbReference>
<sequence length="160" mass="17650">MPSPSLDQLRDIHLPPPPGLWPPPPGWWLVALALSLGAALWIARRRARQRPLRAALRELDTLAHTHAHQGDDVLLARGISRLLRRYALWRFPQAGAAGLIGADWLQFLDRHGGAGRFTDGPGAQLASLPYRPADVAPHEHEADIAALLTLARHWLRTNAP</sequence>
<name>A0ABX1QGP0_9RHOO</name>
<keyword evidence="1" id="KW-0812">Transmembrane</keyword>
<dbReference type="EMBL" id="WTVQ01000075">
    <property type="protein sequence ID" value="NMG77614.1"/>
    <property type="molecule type" value="Genomic_DNA"/>
</dbReference>